<dbReference type="Gene3D" id="3.30.530.20">
    <property type="match status" value="1"/>
</dbReference>
<evidence type="ECO:0000256" key="1">
    <source>
        <dbReference type="ARBA" id="ARBA00006817"/>
    </source>
</evidence>
<dbReference type="Proteomes" id="UP000536685">
    <property type="component" value="Unassembled WGS sequence"/>
</dbReference>
<dbReference type="InterPro" id="IPR023393">
    <property type="entry name" value="START-like_dom_sf"/>
</dbReference>
<evidence type="ECO:0000313" key="3">
    <source>
        <dbReference type="EMBL" id="MBB5844004.1"/>
    </source>
</evidence>
<proteinExistence type="inferred from homology"/>
<gene>
    <name evidence="3" type="ORF">HD599_002327</name>
</gene>
<protein>
    <submittedName>
        <fullName evidence="3">Uncharacterized protein YndB with AHSA1/START domain</fullName>
    </submittedName>
</protein>
<dbReference type="RefSeq" id="WP_221420493.1">
    <property type="nucleotide sequence ID" value="NZ_JACHMJ010000001.1"/>
</dbReference>
<comment type="similarity">
    <text evidence="1">Belongs to the AHA1 family.</text>
</comment>
<sequence length="135" mass="14695">MAASPGVLFIALTEGFDTWFAAPGKIVMRPREGEPFVFQTLHEGRFHSHYGRFVKLIPDRLVEMTWVTGDPGTRGAETLVSFDLRPAEPGTALRLVHSGFEDAESVARHESAWETVVLPHLDAVTSAVGPAPAVT</sequence>
<evidence type="ECO:0000259" key="2">
    <source>
        <dbReference type="Pfam" id="PF08327"/>
    </source>
</evidence>
<dbReference type="SUPFAM" id="SSF55961">
    <property type="entry name" value="Bet v1-like"/>
    <property type="match status" value="1"/>
</dbReference>
<dbReference type="AlphaFoldDB" id="A0A841ANW2"/>
<evidence type="ECO:0000313" key="4">
    <source>
        <dbReference type="Proteomes" id="UP000536685"/>
    </source>
</evidence>
<dbReference type="CDD" id="cd07814">
    <property type="entry name" value="SRPBCC_CalC_Aha1-like"/>
    <property type="match status" value="1"/>
</dbReference>
<dbReference type="InterPro" id="IPR013538">
    <property type="entry name" value="ASHA1/2-like_C"/>
</dbReference>
<reference evidence="3 4" key="1">
    <citation type="submission" date="2020-08" db="EMBL/GenBank/DDBJ databases">
        <title>Sequencing the genomes of 1000 actinobacteria strains.</title>
        <authorList>
            <person name="Klenk H.-P."/>
        </authorList>
    </citation>
    <scope>NUCLEOTIDE SEQUENCE [LARGE SCALE GENOMIC DNA]</scope>
    <source>
        <strain evidence="3 4">DSM 105784</strain>
    </source>
</reference>
<dbReference type="EMBL" id="JACHMJ010000001">
    <property type="protein sequence ID" value="MBB5844004.1"/>
    <property type="molecule type" value="Genomic_DNA"/>
</dbReference>
<feature type="domain" description="Activator of Hsp90 ATPase homologue 1/2-like C-terminal" evidence="2">
    <location>
        <begin position="3"/>
        <end position="122"/>
    </location>
</feature>
<keyword evidence="4" id="KW-1185">Reference proteome</keyword>
<name>A0A841ANW2_9MICO</name>
<organism evidence="3 4">
    <name type="scientific">Conyzicola lurida</name>
    <dbReference type="NCBI Taxonomy" id="1172621"/>
    <lineage>
        <taxon>Bacteria</taxon>
        <taxon>Bacillati</taxon>
        <taxon>Actinomycetota</taxon>
        <taxon>Actinomycetes</taxon>
        <taxon>Micrococcales</taxon>
        <taxon>Microbacteriaceae</taxon>
        <taxon>Conyzicola</taxon>
    </lineage>
</organism>
<accession>A0A841ANW2</accession>
<dbReference type="Pfam" id="PF08327">
    <property type="entry name" value="AHSA1"/>
    <property type="match status" value="1"/>
</dbReference>
<comment type="caution">
    <text evidence="3">The sequence shown here is derived from an EMBL/GenBank/DDBJ whole genome shotgun (WGS) entry which is preliminary data.</text>
</comment>